<dbReference type="InterPro" id="IPR006564">
    <property type="entry name" value="Znf_PMZ"/>
</dbReference>
<proteinExistence type="predicted"/>
<dbReference type="EMBL" id="CM002288">
    <property type="protein sequence ID" value="ESW33578.1"/>
    <property type="molecule type" value="Genomic_DNA"/>
</dbReference>
<evidence type="ECO:0000256" key="5">
    <source>
        <dbReference type="SAM" id="MobiDB-lite"/>
    </source>
</evidence>
<feature type="region of interest" description="Disordered" evidence="5">
    <location>
        <begin position="572"/>
        <end position="687"/>
    </location>
</feature>
<evidence type="ECO:0000313" key="7">
    <source>
        <dbReference type="EMBL" id="ESW33578.1"/>
    </source>
</evidence>
<organism evidence="7 8">
    <name type="scientific">Phaseolus vulgaris</name>
    <name type="common">Kidney bean</name>
    <name type="synonym">French bean</name>
    <dbReference type="NCBI Taxonomy" id="3885"/>
    <lineage>
        <taxon>Eukaryota</taxon>
        <taxon>Viridiplantae</taxon>
        <taxon>Streptophyta</taxon>
        <taxon>Embryophyta</taxon>
        <taxon>Tracheophyta</taxon>
        <taxon>Spermatophyta</taxon>
        <taxon>Magnoliopsida</taxon>
        <taxon>eudicotyledons</taxon>
        <taxon>Gunneridae</taxon>
        <taxon>Pentapetalae</taxon>
        <taxon>rosids</taxon>
        <taxon>fabids</taxon>
        <taxon>Fabales</taxon>
        <taxon>Fabaceae</taxon>
        <taxon>Papilionoideae</taxon>
        <taxon>50 kb inversion clade</taxon>
        <taxon>NPAAA clade</taxon>
        <taxon>indigoferoid/millettioid clade</taxon>
        <taxon>Phaseoleae</taxon>
        <taxon>Phaseolus</taxon>
    </lineage>
</organism>
<sequence>DLHDLGANDDESEGTFVNDRGLSDTEWESEELDSMDEFEDGDEDIRTGDFSWDLGTYFTYKEAFKDAIRTYAVHSGRNLKLVKNDNSRVRVRYIGAQEQCELPSTSCWQLRKLNDVHTCARQFKVDLLSTKWLSGRLETSLSQNSKLRINDVRNKTVRKWNTSISKSKDQRAMAMALKNVQGLFQEQYKRIYDYAYELMRANPGSTVKVKVEDMNGFKVFNRFYVCLKACKDSFISCRSIIAMDGCFLKGFYGDVGGIHVREGITFMSDQQKVYSLLSIVDFGLLPAIQEIIPGAVQRFCVRHLYSNFIKKYPGKKLKTLMWRAATSTYPLGEGDEVVVVGQGGGTIMAISGSQVAVIGVRDCDGRGDDIVCGSWRNVRFNYVRISWNWTLELWFQLFWSRSRFTFTPKCDSLVNNISEGFNSVLVPARGKPIITMLEDIRTYIMQRWAKNMLKIASFKGSICPNILSRLQKEANQTRYWIPSSSADHLFEVRHTSTIGEKYAVNLELHQCSCRKWMLTGIQCCHALAAMKFLNVDPVNFISFWYKKETYAEVYNTVICPVNGEQVWERTEISDVVPPPTKKMPGRPKKKRRLEPWELGHNRKSCIEKPSEQGPSAKRPSHPRPSQQAPSQAATSALGSPQEAPGQAATSAPGPSQAAQRTTRSTATFSRPNTRLKLQSIRGRFWKP</sequence>
<keyword evidence="1" id="KW-0479">Metal-binding</keyword>
<dbReference type="Pfam" id="PF04434">
    <property type="entry name" value="SWIM"/>
    <property type="match status" value="1"/>
</dbReference>
<protein>
    <recommendedName>
        <fullName evidence="6">SWIM-type domain-containing protein</fullName>
    </recommendedName>
</protein>
<feature type="non-terminal residue" evidence="7">
    <location>
        <position position="1"/>
    </location>
</feature>
<keyword evidence="3" id="KW-0862">Zinc</keyword>
<feature type="compositionally biased region" description="Basic residues" evidence="5">
    <location>
        <begin position="583"/>
        <end position="592"/>
    </location>
</feature>
<evidence type="ECO:0000256" key="1">
    <source>
        <dbReference type="ARBA" id="ARBA00022723"/>
    </source>
</evidence>
<keyword evidence="2 4" id="KW-0863">Zinc-finger</keyword>
<evidence type="ECO:0000313" key="8">
    <source>
        <dbReference type="Proteomes" id="UP000000226"/>
    </source>
</evidence>
<evidence type="ECO:0000256" key="3">
    <source>
        <dbReference type="ARBA" id="ARBA00022833"/>
    </source>
</evidence>
<dbReference type="Gramene" id="ESW33578">
    <property type="protein sequence ID" value="ESW33578"/>
    <property type="gene ID" value="PHAVU_001G081900g"/>
</dbReference>
<dbReference type="Proteomes" id="UP000000226">
    <property type="component" value="Chromosome 1"/>
</dbReference>
<dbReference type="eggNOG" id="ENOG502QU1T">
    <property type="taxonomic scope" value="Eukaryota"/>
</dbReference>
<dbReference type="InterPro" id="IPR007527">
    <property type="entry name" value="Znf_SWIM"/>
</dbReference>
<dbReference type="STRING" id="3885.V7CW27"/>
<gene>
    <name evidence="7" type="ORF">PHAVU_001G081900g</name>
</gene>
<feature type="compositionally biased region" description="Low complexity" evidence="5">
    <location>
        <begin position="623"/>
        <end position="636"/>
    </location>
</feature>
<dbReference type="OrthoDB" id="1918246at2759"/>
<evidence type="ECO:0000256" key="2">
    <source>
        <dbReference type="ARBA" id="ARBA00022771"/>
    </source>
</evidence>
<dbReference type="GO" id="GO:0008270">
    <property type="term" value="F:zinc ion binding"/>
    <property type="evidence" value="ECO:0007669"/>
    <property type="project" value="UniProtKB-KW"/>
</dbReference>
<feature type="compositionally biased region" description="Basic and acidic residues" evidence="5">
    <location>
        <begin position="593"/>
        <end position="610"/>
    </location>
</feature>
<name>V7CW27_PHAVU</name>
<dbReference type="PANTHER" id="PTHR31973:SF187">
    <property type="entry name" value="MUTATOR TRANSPOSASE MUDRA PROTEIN"/>
    <property type="match status" value="1"/>
</dbReference>
<dbReference type="PROSITE" id="PS50966">
    <property type="entry name" value="ZF_SWIM"/>
    <property type="match status" value="1"/>
</dbReference>
<feature type="compositionally biased region" description="Low complexity" evidence="5">
    <location>
        <begin position="655"/>
        <end position="670"/>
    </location>
</feature>
<evidence type="ECO:0000259" key="6">
    <source>
        <dbReference type="PROSITE" id="PS50966"/>
    </source>
</evidence>
<feature type="domain" description="SWIM-type" evidence="6">
    <location>
        <begin position="502"/>
        <end position="534"/>
    </location>
</feature>
<accession>V7CW27</accession>
<evidence type="ECO:0000256" key="4">
    <source>
        <dbReference type="PROSITE-ProRule" id="PRU00325"/>
    </source>
</evidence>
<dbReference type="SMART" id="SM00575">
    <property type="entry name" value="ZnF_PMZ"/>
    <property type="match status" value="1"/>
</dbReference>
<dbReference type="OMA" id="VEGKENW"/>
<feature type="region of interest" description="Disordered" evidence="5">
    <location>
        <begin position="1"/>
        <end position="24"/>
    </location>
</feature>
<keyword evidence="8" id="KW-1185">Reference proteome</keyword>
<dbReference type="PANTHER" id="PTHR31973">
    <property type="entry name" value="POLYPROTEIN, PUTATIVE-RELATED"/>
    <property type="match status" value="1"/>
</dbReference>
<dbReference type="AlphaFoldDB" id="V7CW27"/>
<reference evidence="8" key="1">
    <citation type="journal article" date="2014" name="Nat. Genet.">
        <title>A reference genome for common bean and genome-wide analysis of dual domestications.</title>
        <authorList>
            <person name="Schmutz J."/>
            <person name="McClean P.E."/>
            <person name="Mamidi S."/>
            <person name="Wu G.A."/>
            <person name="Cannon S.B."/>
            <person name="Grimwood J."/>
            <person name="Jenkins J."/>
            <person name="Shu S."/>
            <person name="Song Q."/>
            <person name="Chavarro C."/>
            <person name="Torres-Torres M."/>
            <person name="Geffroy V."/>
            <person name="Moghaddam S.M."/>
            <person name="Gao D."/>
            <person name="Abernathy B."/>
            <person name="Barry K."/>
            <person name="Blair M."/>
            <person name="Brick M.A."/>
            <person name="Chovatia M."/>
            <person name="Gepts P."/>
            <person name="Goodstein D.M."/>
            <person name="Gonzales M."/>
            <person name="Hellsten U."/>
            <person name="Hyten D.L."/>
            <person name="Jia G."/>
            <person name="Kelly J.D."/>
            <person name="Kudrna D."/>
            <person name="Lee R."/>
            <person name="Richard M.M."/>
            <person name="Miklas P.N."/>
            <person name="Osorno J.M."/>
            <person name="Rodrigues J."/>
            <person name="Thareau V."/>
            <person name="Urrea C.A."/>
            <person name="Wang M."/>
            <person name="Yu Y."/>
            <person name="Zhang M."/>
            <person name="Wing R.A."/>
            <person name="Cregan P.B."/>
            <person name="Rokhsar D.S."/>
            <person name="Jackson S.A."/>
        </authorList>
    </citation>
    <scope>NUCLEOTIDE SEQUENCE [LARGE SCALE GENOMIC DNA]</scope>
    <source>
        <strain evidence="8">cv. G19833</strain>
    </source>
</reference>